<comment type="caution">
    <text evidence="1">The sequence shown here is derived from an EMBL/GenBank/DDBJ whole genome shotgun (WGS) entry which is preliminary data.</text>
</comment>
<protein>
    <submittedName>
        <fullName evidence="1">Uncharacterized protein</fullName>
    </submittedName>
</protein>
<keyword evidence="2" id="KW-1185">Reference proteome</keyword>
<sequence length="524" mass="57225">MAKKERKLRTAVAWATKWLWIPAKGGLAHMWSLHNIPLWLVSTYAPVVGAKLEALWTVLVVRGQYHRARRYVGSIDIESASEVLLRAKESLRASVARSIDDTQDIYPVVMTPANWARHLSTNFTHEDLLDEPSIVRQKLYDAEKNRAALINRRNAVSTGKQDIPAVEEAERTALKELAEAQKSMTVGFADTTMRLVKLYFEAVTKGAINRAATLLSASCLDKQALAQTASETLSQARLATADAKGKDPTNLLNQLNDQIASLTLDIDYYHKILESADNPLPAKLPKATDGEASIWQEIVLTCTKNTGASSNMSSSKVAHNNWQTGLWFWSASGSSDSAESESATKHNTTNTDIQIAFRAMKVAIQRPWMNAGILAQSSSFYRTVKDPISSLSPADTKTKLNSLNTSVPNAENSLLPSFPTSFVVVKDVHIVFAATGNFDDSFVKNATKSASSGGGFMCFSTGKSEASSDHREGAVVSSDGTHLSIKIAAPQIIGWINELVPKDNSAVNYNTYPEDEFKTSPKSD</sequence>
<dbReference type="EMBL" id="MU863689">
    <property type="protein sequence ID" value="KAK4096992.1"/>
    <property type="molecule type" value="Genomic_DNA"/>
</dbReference>
<accession>A0AAN6PS87</accession>
<reference evidence="1" key="1">
    <citation type="journal article" date="2023" name="Mol. Phylogenet. Evol.">
        <title>Genome-scale phylogeny and comparative genomics of the fungal order Sordariales.</title>
        <authorList>
            <person name="Hensen N."/>
            <person name="Bonometti L."/>
            <person name="Westerberg I."/>
            <person name="Brannstrom I.O."/>
            <person name="Guillou S."/>
            <person name="Cros-Aarteil S."/>
            <person name="Calhoun S."/>
            <person name="Haridas S."/>
            <person name="Kuo A."/>
            <person name="Mondo S."/>
            <person name="Pangilinan J."/>
            <person name="Riley R."/>
            <person name="LaButti K."/>
            <person name="Andreopoulos B."/>
            <person name="Lipzen A."/>
            <person name="Chen C."/>
            <person name="Yan M."/>
            <person name="Daum C."/>
            <person name="Ng V."/>
            <person name="Clum A."/>
            <person name="Steindorff A."/>
            <person name="Ohm R.A."/>
            <person name="Martin F."/>
            <person name="Silar P."/>
            <person name="Natvig D.O."/>
            <person name="Lalanne C."/>
            <person name="Gautier V."/>
            <person name="Ament-Velasquez S.L."/>
            <person name="Kruys A."/>
            <person name="Hutchinson M.I."/>
            <person name="Powell A.J."/>
            <person name="Barry K."/>
            <person name="Miller A.N."/>
            <person name="Grigoriev I.V."/>
            <person name="Debuchy R."/>
            <person name="Gladieux P."/>
            <person name="Hiltunen Thoren M."/>
            <person name="Johannesson H."/>
        </authorList>
    </citation>
    <scope>NUCLEOTIDE SEQUENCE</scope>
    <source>
        <strain evidence="1">CBS 757.83</strain>
    </source>
</reference>
<dbReference type="Proteomes" id="UP001305647">
    <property type="component" value="Unassembled WGS sequence"/>
</dbReference>
<evidence type="ECO:0000313" key="2">
    <source>
        <dbReference type="Proteomes" id="UP001305647"/>
    </source>
</evidence>
<proteinExistence type="predicted"/>
<gene>
    <name evidence="1" type="ORF">N658DRAFT_510776</name>
</gene>
<reference evidence="1" key="2">
    <citation type="submission" date="2023-05" db="EMBL/GenBank/DDBJ databases">
        <authorList>
            <consortium name="Lawrence Berkeley National Laboratory"/>
            <person name="Steindorff A."/>
            <person name="Hensen N."/>
            <person name="Bonometti L."/>
            <person name="Westerberg I."/>
            <person name="Brannstrom I.O."/>
            <person name="Guillou S."/>
            <person name="Cros-Aarteil S."/>
            <person name="Calhoun S."/>
            <person name="Haridas S."/>
            <person name="Kuo A."/>
            <person name="Mondo S."/>
            <person name="Pangilinan J."/>
            <person name="Riley R."/>
            <person name="Labutti K."/>
            <person name="Andreopoulos B."/>
            <person name="Lipzen A."/>
            <person name="Chen C."/>
            <person name="Yanf M."/>
            <person name="Daum C."/>
            <person name="Ng V."/>
            <person name="Clum A."/>
            <person name="Ohm R."/>
            <person name="Martin F."/>
            <person name="Silar P."/>
            <person name="Natvig D."/>
            <person name="Lalanne C."/>
            <person name="Gautier V."/>
            <person name="Ament-Velasquez S.L."/>
            <person name="Kruys A."/>
            <person name="Hutchinson M.I."/>
            <person name="Powell A.J."/>
            <person name="Barry K."/>
            <person name="Miller A.N."/>
            <person name="Grigoriev I.V."/>
            <person name="Debuchy R."/>
            <person name="Gladieux P."/>
            <person name="Thoren M.H."/>
            <person name="Johannesson H."/>
        </authorList>
    </citation>
    <scope>NUCLEOTIDE SEQUENCE</scope>
    <source>
        <strain evidence="1">CBS 757.83</strain>
    </source>
</reference>
<evidence type="ECO:0000313" key="1">
    <source>
        <dbReference type="EMBL" id="KAK4096992.1"/>
    </source>
</evidence>
<organism evidence="1 2">
    <name type="scientific">Parathielavia hyrcaniae</name>
    <dbReference type="NCBI Taxonomy" id="113614"/>
    <lineage>
        <taxon>Eukaryota</taxon>
        <taxon>Fungi</taxon>
        <taxon>Dikarya</taxon>
        <taxon>Ascomycota</taxon>
        <taxon>Pezizomycotina</taxon>
        <taxon>Sordariomycetes</taxon>
        <taxon>Sordariomycetidae</taxon>
        <taxon>Sordariales</taxon>
        <taxon>Chaetomiaceae</taxon>
        <taxon>Parathielavia</taxon>
    </lineage>
</organism>
<dbReference type="AlphaFoldDB" id="A0AAN6PS87"/>
<name>A0AAN6PS87_9PEZI</name>